<dbReference type="AlphaFoldDB" id="A0A2S6IG73"/>
<dbReference type="PANTHER" id="PTHR33885">
    <property type="entry name" value="PHAGE SHOCK PROTEIN C"/>
    <property type="match status" value="1"/>
</dbReference>
<dbReference type="GO" id="GO:0005886">
    <property type="term" value="C:plasma membrane"/>
    <property type="evidence" value="ECO:0007669"/>
    <property type="project" value="UniProtKB-SubCell"/>
</dbReference>
<keyword evidence="3 7" id="KW-0812">Transmembrane</keyword>
<evidence type="ECO:0000256" key="1">
    <source>
        <dbReference type="ARBA" id="ARBA00004162"/>
    </source>
</evidence>
<reference evidence="9 10" key="1">
    <citation type="submission" date="2018-02" db="EMBL/GenBank/DDBJ databases">
        <title>Genomic Encyclopedia of Archaeal and Bacterial Type Strains, Phase II (KMG-II): from individual species to whole genera.</title>
        <authorList>
            <person name="Goeker M."/>
        </authorList>
    </citation>
    <scope>NUCLEOTIDE SEQUENCE [LARGE SCALE GENOMIC DNA]</scope>
    <source>
        <strain evidence="9 10">DSM 22857</strain>
    </source>
</reference>
<name>A0A2S6IG73_9ACTN</name>
<feature type="transmembrane region" description="Helical" evidence="7">
    <location>
        <begin position="106"/>
        <end position="124"/>
    </location>
</feature>
<feature type="transmembrane region" description="Helical" evidence="7">
    <location>
        <begin position="144"/>
        <end position="160"/>
    </location>
</feature>
<evidence type="ECO:0000256" key="6">
    <source>
        <dbReference type="SAM" id="MobiDB-lite"/>
    </source>
</evidence>
<feature type="transmembrane region" description="Helical" evidence="7">
    <location>
        <begin position="259"/>
        <end position="280"/>
    </location>
</feature>
<proteinExistence type="predicted"/>
<dbReference type="OrthoDB" id="7359894at2"/>
<evidence type="ECO:0000256" key="3">
    <source>
        <dbReference type="ARBA" id="ARBA00022692"/>
    </source>
</evidence>
<feature type="compositionally biased region" description="Basic and acidic residues" evidence="6">
    <location>
        <begin position="1"/>
        <end position="17"/>
    </location>
</feature>
<evidence type="ECO:0000256" key="4">
    <source>
        <dbReference type="ARBA" id="ARBA00022989"/>
    </source>
</evidence>
<evidence type="ECO:0000256" key="5">
    <source>
        <dbReference type="ARBA" id="ARBA00023136"/>
    </source>
</evidence>
<feature type="compositionally biased region" description="Basic residues" evidence="6">
    <location>
        <begin position="249"/>
        <end position="258"/>
    </location>
</feature>
<feature type="region of interest" description="Disordered" evidence="6">
    <location>
        <begin position="238"/>
        <end position="258"/>
    </location>
</feature>
<protein>
    <submittedName>
        <fullName evidence="9">Phage shock protein PspC (Stress-responsive transcriptional regulator)</fullName>
    </submittedName>
</protein>
<feature type="transmembrane region" description="Helical" evidence="7">
    <location>
        <begin position="292"/>
        <end position="312"/>
    </location>
</feature>
<dbReference type="InterPro" id="IPR007168">
    <property type="entry name" value="Phageshock_PspC_N"/>
</dbReference>
<keyword evidence="4 7" id="KW-1133">Transmembrane helix</keyword>
<keyword evidence="5 7" id="KW-0472">Membrane</keyword>
<dbReference type="EMBL" id="PTJD01000011">
    <property type="protein sequence ID" value="PPK93150.1"/>
    <property type="molecule type" value="Genomic_DNA"/>
</dbReference>
<evidence type="ECO:0000313" key="10">
    <source>
        <dbReference type="Proteomes" id="UP000239485"/>
    </source>
</evidence>
<dbReference type="Pfam" id="PF04024">
    <property type="entry name" value="PspC"/>
    <property type="match status" value="1"/>
</dbReference>
<organism evidence="9 10">
    <name type="scientific">Kineococcus xinjiangensis</name>
    <dbReference type="NCBI Taxonomy" id="512762"/>
    <lineage>
        <taxon>Bacteria</taxon>
        <taxon>Bacillati</taxon>
        <taxon>Actinomycetota</taxon>
        <taxon>Actinomycetes</taxon>
        <taxon>Kineosporiales</taxon>
        <taxon>Kineosporiaceae</taxon>
        <taxon>Kineococcus</taxon>
    </lineage>
</organism>
<dbReference type="Proteomes" id="UP000239485">
    <property type="component" value="Unassembled WGS sequence"/>
</dbReference>
<feature type="region of interest" description="Disordered" evidence="6">
    <location>
        <begin position="1"/>
        <end position="29"/>
    </location>
</feature>
<feature type="transmembrane region" description="Helical" evidence="7">
    <location>
        <begin position="319"/>
        <end position="339"/>
    </location>
</feature>
<dbReference type="PANTHER" id="PTHR33885:SF3">
    <property type="entry name" value="PHAGE SHOCK PROTEIN C"/>
    <property type="match status" value="1"/>
</dbReference>
<gene>
    <name evidence="9" type="ORF">CLV92_11167</name>
</gene>
<dbReference type="InterPro" id="IPR052027">
    <property type="entry name" value="PspC"/>
</dbReference>
<feature type="transmembrane region" description="Helical" evidence="7">
    <location>
        <begin position="71"/>
        <end position="94"/>
    </location>
</feature>
<keyword evidence="2" id="KW-1003">Cell membrane</keyword>
<evidence type="ECO:0000256" key="2">
    <source>
        <dbReference type="ARBA" id="ARBA00022475"/>
    </source>
</evidence>
<keyword evidence="10" id="KW-1185">Reference proteome</keyword>
<accession>A0A2S6IG73</accession>
<dbReference type="RefSeq" id="WP_104434015.1">
    <property type="nucleotide sequence ID" value="NZ_PTJD01000011.1"/>
</dbReference>
<feature type="region of interest" description="Disordered" evidence="6">
    <location>
        <begin position="170"/>
        <end position="213"/>
    </location>
</feature>
<feature type="domain" description="Phage shock protein PspC N-terminal" evidence="8">
    <location>
        <begin position="47"/>
        <end position="96"/>
    </location>
</feature>
<evidence type="ECO:0000259" key="8">
    <source>
        <dbReference type="Pfam" id="PF04024"/>
    </source>
</evidence>
<evidence type="ECO:0000313" key="9">
    <source>
        <dbReference type="EMBL" id="PPK93150.1"/>
    </source>
</evidence>
<feature type="compositionally biased region" description="Low complexity" evidence="6">
    <location>
        <begin position="191"/>
        <end position="210"/>
    </location>
</feature>
<evidence type="ECO:0000256" key="7">
    <source>
        <dbReference type="SAM" id="Phobius"/>
    </source>
</evidence>
<feature type="compositionally biased region" description="Basic and acidic residues" evidence="6">
    <location>
        <begin position="238"/>
        <end position="248"/>
    </location>
</feature>
<comment type="subcellular location">
    <subcellularLocation>
        <location evidence="1">Cell membrane</location>
        <topology evidence="1">Single-pass membrane protein</topology>
    </subcellularLocation>
</comment>
<comment type="caution">
    <text evidence="9">The sequence shown here is derived from an EMBL/GenBank/DDBJ whole genome shotgun (WGS) entry which is preliminary data.</text>
</comment>
<sequence>MDTTPPRHEAPPQDPPRDPAAGKPPRTADGQERFFAAVRRLGVQRDGDRWFTGVCAGTAHRLGIDPVVVRALLVALTLAGGMGLALYGAAWALLPDADGRIEAERALAGDVSGGAVLAGGLVALDLFTGQGMFAWERWGASPGWSLLVTALAAAGVWWVVRDRLPTCANHRAGGPSAQAPRVSLRKEPPTAGNRQAGGHAAQAGDGASGSDRGRVEFEHARKEFQRGREQAARAADRAARARLETDRRRRERAARRRPGSPLLTAACLGLALLASGAVVLADRFGVLPGRVLPLALAAAVLVLGAGAFLAGVRGRRSGTVGVAVPLAVVAVLASSPGGWGPQPMNEQLWSPVTAPDEEDPQRSREMLAGRLVVDTSGAGRARDGGPAHLAATVGAGTLDVEPALGQTVLVVTDTRGDVEVPEGADVVELRAPQLTEVLDAGYVAGAQEVRAFLVGAEGADAPAGARTVPGVDPRVDVVVAAEVGAGRVRIETPRAAEQDERSGSRG</sequence>